<evidence type="ECO:0000256" key="1">
    <source>
        <dbReference type="SAM" id="MobiDB-lite"/>
    </source>
</evidence>
<dbReference type="EMBL" id="JAUPFM010000005">
    <property type="protein sequence ID" value="KAK2851888.1"/>
    <property type="molecule type" value="Genomic_DNA"/>
</dbReference>
<comment type="caution">
    <text evidence="2">The sequence shown here is derived from an EMBL/GenBank/DDBJ whole genome shotgun (WGS) entry which is preliminary data.</text>
</comment>
<proteinExistence type="predicted"/>
<feature type="compositionally biased region" description="Polar residues" evidence="1">
    <location>
        <begin position="90"/>
        <end position="100"/>
    </location>
</feature>
<evidence type="ECO:0000313" key="2">
    <source>
        <dbReference type="EMBL" id="KAK2851888.1"/>
    </source>
</evidence>
<dbReference type="Pfam" id="PF07004">
    <property type="entry name" value="SHIPPO-rpt"/>
    <property type="match status" value="2"/>
</dbReference>
<accession>A0AA88N824</accession>
<sequence>MSGAPVQRVHFGSSQDRKLFPFYYAPDRLGNQMLRQEAPHLGPGSYENHEFGTMLHTLEKTPASRKGYGLSARTAPRFPPFSSTVTPSPLQYQKDQSQSSIPPPGKTPFNSTAKRFKSKSFTTENSPGPGTYNHDVVTSRKVNWPMCFGRPDWSQLTQLEKKTLRVKLNSEEDFLKHRSRLAYLSLYY</sequence>
<name>A0AA88N824_CHASR</name>
<dbReference type="AlphaFoldDB" id="A0AA88N824"/>
<dbReference type="InterPro" id="IPR033602">
    <property type="entry name" value="CIMAP3"/>
</dbReference>
<dbReference type="InterPro" id="IPR010736">
    <property type="entry name" value="SHIPPO-rpt"/>
</dbReference>
<keyword evidence="3" id="KW-1185">Reference proteome</keyword>
<dbReference type="GO" id="GO:0031344">
    <property type="term" value="P:regulation of cell projection organization"/>
    <property type="evidence" value="ECO:0007669"/>
    <property type="project" value="TreeGrafter"/>
</dbReference>
<dbReference type="PANTHER" id="PTHR31508:SF2">
    <property type="entry name" value="PROTEIN PITCHFORK"/>
    <property type="match status" value="1"/>
</dbReference>
<evidence type="ECO:0008006" key="4">
    <source>
        <dbReference type="Google" id="ProtNLM"/>
    </source>
</evidence>
<protein>
    <recommendedName>
        <fullName evidence="4">Protein pitchfork</fullName>
    </recommendedName>
</protein>
<reference evidence="2" key="1">
    <citation type="submission" date="2023-07" db="EMBL/GenBank/DDBJ databases">
        <title>Chromosome-level Genome Assembly of Striped Snakehead (Channa striata).</title>
        <authorList>
            <person name="Liu H."/>
        </authorList>
    </citation>
    <scope>NUCLEOTIDE SEQUENCE</scope>
    <source>
        <strain evidence="2">Gz</strain>
        <tissue evidence="2">Muscle</tissue>
    </source>
</reference>
<feature type="region of interest" description="Disordered" evidence="1">
    <location>
        <begin position="70"/>
        <end position="134"/>
    </location>
</feature>
<gene>
    <name evidence="2" type="ORF">Q5P01_008164</name>
</gene>
<feature type="compositionally biased region" description="Low complexity" evidence="1">
    <location>
        <begin position="80"/>
        <end position="89"/>
    </location>
</feature>
<dbReference type="PANTHER" id="PTHR31508">
    <property type="entry name" value="PROTEIN PITCHFORK"/>
    <property type="match status" value="1"/>
</dbReference>
<dbReference type="Proteomes" id="UP001187415">
    <property type="component" value="Unassembled WGS sequence"/>
</dbReference>
<organism evidence="2 3">
    <name type="scientific">Channa striata</name>
    <name type="common">Snakehead murrel</name>
    <name type="synonym">Ophicephalus striatus</name>
    <dbReference type="NCBI Taxonomy" id="64152"/>
    <lineage>
        <taxon>Eukaryota</taxon>
        <taxon>Metazoa</taxon>
        <taxon>Chordata</taxon>
        <taxon>Craniata</taxon>
        <taxon>Vertebrata</taxon>
        <taxon>Euteleostomi</taxon>
        <taxon>Actinopterygii</taxon>
        <taxon>Neopterygii</taxon>
        <taxon>Teleostei</taxon>
        <taxon>Neoteleostei</taxon>
        <taxon>Acanthomorphata</taxon>
        <taxon>Anabantaria</taxon>
        <taxon>Anabantiformes</taxon>
        <taxon>Channoidei</taxon>
        <taxon>Channidae</taxon>
        <taxon>Channa</taxon>
    </lineage>
</organism>
<feature type="compositionally biased region" description="Polar residues" evidence="1">
    <location>
        <begin position="108"/>
        <end position="128"/>
    </location>
</feature>
<evidence type="ECO:0000313" key="3">
    <source>
        <dbReference type="Proteomes" id="UP001187415"/>
    </source>
</evidence>
<dbReference type="GO" id="GO:0008092">
    <property type="term" value="F:cytoskeletal protein binding"/>
    <property type="evidence" value="ECO:0007669"/>
    <property type="project" value="TreeGrafter"/>
</dbReference>